<name>A0ABY8EA45_9FIRM</name>
<accession>A0ABY8EA45</accession>
<dbReference type="InterPro" id="IPR009206">
    <property type="entry name" value="Nucleotidase_putative"/>
</dbReference>
<evidence type="ECO:0000256" key="1">
    <source>
        <dbReference type="ARBA" id="ARBA00009589"/>
    </source>
</evidence>
<gene>
    <name evidence="4" type="ORF">P4S50_15600</name>
</gene>
<dbReference type="InterPro" id="IPR023214">
    <property type="entry name" value="HAD_sf"/>
</dbReference>
<sequence>MKKLNICIDIDGTVTDPYYFIEYFNDHFNKDLKEEDMNTCKLEDLYDTTLEEILEFYTHKGYDIHLSANPLDSASDIIHELNKKHNLYFVTARNEGLKDVTEEWMRVNNFPEIDVYYLGGYYKVDKARELDCDLFIEDNPQNTEDLAQAGIQVLLMDANYNKHIDLENVTRVISWKEIKNIIDNYVE</sequence>
<dbReference type="Pfam" id="PF06941">
    <property type="entry name" value="NT5C"/>
    <property type="match status" value="1"/>
</dbReference>
<protein>
    <recommendedName>
        <fullName evidence="3">Nucleotidase</fullName>
        <ecNumber evidence="3">3.1.3.-</ecNumber>
    </recommendedName>
</protein>
<organism evidence="4 5">
    <name type="scientific">Tepidibacter hydrothermalis</name>
    <dbReference type="NCBI Taxonomy" id="3036126"/>
    <lineage>
        <taxon>Bacteria</taxon>
        <taxon>Bacillati</taxon>
        <taxon>Bacillota</taxon>
        <taxon>Clostridia</taxon>
        <taxon>Peptostreptococcales</taxon>
        <taxon>Peptostreptococcaceae</taxon>
        <taxon>Tepidibacter</taxon>
    </lineage>
</organism>
<dbReference type="EMBL" id="CP120733">
    <property type="protein sequence ID" value="WFD09803.1"/>
    <property type="molecule type" value="Genomic_DNA"/>
</dbReference>
<keyword evidence="5" id="KW-1185">Reference proteome</keyword>
<dbReference type="EC" id="3.1.3.-" evidence="3"/>
<reference evidence="4 5" key="1">
    <citation type="submission" date="2023-03" db="EMBL/GenBank/DDBJ databases">
        <title>Complete genome sequence of Tepidibacter sp. SWIR-1, isolated from a deep-sea hydrothermal vent.</title>
        <authorList>
            <person name="Li X."/>
        </authorList>
    </citation>
    <scope>NUCLEOTIDE SEQUENCE [LARGE SCALE GENOMIC DNA]</scope>
    <source>
        <strain evidence="4 5">SWIR-1</strain>
    </source>
</reference>
<dbReference type="Gene3D" id="3.40.50.1000">
    <property type="entry name" value="HAD superfamily/HAD-like"/>
    <property type="match status" value="1"/>
</dbReference>
<dbReference type="Proteomes" id="UP001222800">
    <property type="component" value="Chromosome"/>
</dbReference>
<proteinExistence type="inferred from homology"/>
<evidence type="ECO:0000256" key="3">
    <source>
        <dbReference type="PIRNR" id="PIRNR021362"/>
    </source>
</evidence>
<comment type="similarity">
    <text evidence="1 3">Belongs to the 5'(3')-deoxyribonucleotidase family.</text>
</comment>
<dbReference type="RefSeq" id="WP_277731754.1">
    <property type="nucleotide sequence ID" value="NZ_CP120733.1"/>
</dbReference>
<evidence type="ECO:0000256" key="2">
    <source>
        <dbReference type="ARBA" id="ARBA00022801"/>
    </source>
</evidence>
<dbReference type="InterPro" id="IPR036412">
    <property type="entry name" value="HAD-like_sf"/>
</dbReference>
<dbReference type="InterPro" id="IPR010708">
    <property type="entry name" value="5'(3')-deoxyribonucleotidase"/>
</dbReference>
<dbReference type="InterPro" id="IPR052419">
    <property type="entry name" value="5_3-deoxyribonucleotidase-like"/>
</dbReference>
<dbReference type="SUPFAM" id="SSF56784">
    <property type="entry name" value="HAD-like"/>
    <property type="match status" value="1"/>
</dbReference>
<evidence type="ECO:0000313" key="5">
    <source>
        <dbReference type="Proteomes" id="UP001222800"/>
    </source>
</evidence>
<dbReference type="PANTHER" id="PTHR35134">
    <property type="entry name" value="NUCLEOTIDASE YQFW-RELATED"/>
    <property type="match status" value="1"/>
</dbReference>
<dbReference type="PIRSF" id="PIRSF021362">
    <property type="entry name" value="UCP021362_HAD"/>
    <property type="match status" value="1"/>
</dbReference>
<dbReference type="PANTHER" id="PTHR35134:SF2">
    <property type="entry name" value="NUCLEOTIDASE YQFW-RELATED"/>
    <property type="match status" value="1"/>
</dbReference>
<keyword evidence="2 3" id="KW-0378">Hydrolase</keyword>
<evidence type="ECO:0000313" key="4">
    <source>
        <dbReference type="EMBL" id="WFD09803.1"/>
    </source>
</evidence>